<dbReference type="AlphaFoldDB" id="A0A7S3D683"/>
<name>A0A7S3D683_9EUKA</name>
<dbReference type="InterPro" id="IPR021890">
    <property type="entry name" value="DUF3501"/>
</dbReference>
<organism evidence="1">
    <name type="scientific">Palpitomonas bilix</name>
    <dbReference type="NCBI Taxonomy" id="652834"/>
    <lineage>
        <taxon>Eukaryota</taxon>
        <taxon>Eukaryota incertae sedis</taxon>
    </lineage>
</organism>
<evidence type="ECO:0000313" key="1">
    <source>
        <dbReference type="EMBL" id="CAE0247731.1"/>
    </source>
</evidence>
<dbReference type="Pfam" id="PF12007">
    <property type="entry name" value="DUF3501"/>
    <property type="match status" value="1"/>
</dbReference>
<accession>A0A7S3D683</accession>
<dbReference type="EMBL" id="HBIB01015357">
    <property type="protein sequence ID" value="CAE0247731.1"/>
    <property type="molecule type" value="Transcribed_RNA"/>
</dbReference>
<gene>
    <name evidence="1" type="ORF">PBIL07802_LOCUS9923</name>
</gene>
<protein>
    <submittedName>
        <fullName evidence="1">Uncharacterized protein</fullName>
    </submittedName>
</protein>
<proteinExistence type="predicted"/>
<sequence length="187" mass="21507">MRQYLSRFLPFASLAGQRTTRAVAPLYRSLSAARFYSDAFKSPLLTAANPHQLTPADIWSVEKYDGMRKELLKVRRSIKLDRRVEVGPYASITFENYDLLWFQTQEMCWIERGGDEQLRDELNAYNPLVPNGNRLGRIHSSLSLTFFSHSLSRALFLSQRLIADLPSQRLACARRSHLCCLSSHLLQ</sequence>
<reference evidence="1" key="1">
    <citation type="submission" date="2021-01" db="EMBL/GenBank/DDBJ databases">
        <authorList>
            <person name="Corre E."/>
            <person name="Pelletier E."/>
            <person name="Niang G."/>
            <person name="Scheremetjew M."/>
            <person name="Finn R."/>
            <person name="Kale V."/>
            <person name="Holt S."/>
            <person name="Cochrane G."/>
            <person name="Meng A."/>
            <person name="Brown T."/>
            <person name="Cohen L."/>
        </authorList>
    </citation>
    <scope>NUCLEOTIDE SEQUENCE</scope>
    <source>
        <strain evidence="1">NIES-2562</strain>
    </source>
</reference>